<evidence type="ECO:0000313" key="5">
    <source>
        <dbReference type="EMBL" id="TFU90509.1"/>
    </source>
</evidence>
<sequence length="1384" mass="153345">MKKLSFSIAINLLTEQFKKGTDSVKGYLRSIQMQIITFAAALGLGGAGLMGLISRLKDVARETSRALTSLRNVSASTSQYADNLRFLNNLAKQYGIEINTLVSNYAKFKAAGDSVGMSLLNQRKIFESVSRASVAYGMSAEDTNLTFLAITQMMSKGKISSEELRRQLGERLPIAMAAMAKAAGVPINKLDDLLKKGKLLSADVLPKFADALNEMIPNVNTDNIETSLNRLSNVFNKFTAATGFGEKYKVAIDGLSGLVEKATNNIRNIIVGIVAAIVFVVMAGLTKIWQGYQLTGDQIIASSQAANAKMAAATAARVEAEIALEKAKSAAFFATDKQRLQASKDVAKAETTLRSRVAAEAKAIEAAKLADAKASAIKTSGFWATTGAMIKGTFQKVGAALKSMWNAYAPAIVISAIVAIIGYFKNMYDEANRIKNIFHEYKKEAESVGNTQEVKMLQAQLAIMNDKTRSQKEINAAQATLQKMLGKEKLSQEDINKEVAKRIELLKEAARADYFANKAVEVENKIQGKASDVGISDEELTILARYKGSSTKNGQENYWERLNKAAGITSKNVTFDQVGRRKKIMEAVNETVEDLKVLDDANKRLENAATRGNELTTTTPTGNPDSKTADKIAEAKRKLDEADRQRQIDKIAFDNEMAQRSIDNKEDGFIKEFAQLAQNHEKEIQEIKDFEKNKEKAQREEIKNKYIVKNGNAKPSEFDPYFSTLQKNGFKDKNGVSVLPEGLRPEDIANQVKQLTDAADAAYTAGERKLNRDLVTFRDEERLRFASDLDKQLYEVSKYYAERRRIALENKKDITLINENEEKETRAVVLQSLGKQLEFEMQYNQKAMDLVNDRYAFESDKRIASIKQQIADQQKIVDKDQKLANLLPGNEELANNLKESKLQLALFNKELDRTKTQKFAELANTAAEIASELRGALGDFGVKLSDDTNKALDGFESILKGAGDLAEGIATKNPAKIISGAIEQTKGYFNAISGIMGSADYSGYDKLKAKYENLLEIWNELIDKKRQYLTQSTANEVNRVEKETLSLINKQADAIKKLAQARLDAGKSAGSHSLWYRMWKGSYKFDGKNWQDVAGSISKELGVSFKGMGDMLNMSADQLQWIKGNYSGLWAVMDGDFRGYLEQLITYGDQAKEVIAQANEVATGVSFDSLKDSFLNTLSDMDSNAKDFADDFAGYLQKAILKAQLDDIINNDLKDWYSSFAKYSKSDGIDTKEYDILKKEWDQIVNNALSERDKLKDLFGWQSGSFSQDSSRGSYESITQDQAGAIDGRLTGLLEVGLDLKGLGERMESLLSGISLKTSNTFVQNASINAELVKQTELLNEINQTQRGSYFFLEELKDGISKLNGVTADKLSSIEKNTKELKRN</sequence>
<proteinExistence type="predicted"/>
<dbReference type="InterPro" id="IPR013491">
    <property type="entry name" value="Tape_meas_N"/>
</dbReference>
<keyword evidence="3" id="KW-0812">Transmembrane</keyword>
<keyword evidence="3" id="KW-0472">Membrane</keyword>
<evidence type="ECO:0000256" key="3">
    <source>
        <dbReference type="SAM" id="Phobius"/>
    </source>
</evidence>
<feature type="region of interest" description="Disordered" evidence="2">
    <location>
        <begin position="608"/>
        <end position="629"/>
    </location>
</feature>
<keyword evidence="1" id="KW-0175">Coiled coil</keyword>
<feature type="transmembrane region" description="Helical" evidence="3">
    <location>
        <begin position="269"/>
        <end position="289"/>
    </location>
</feature>
<dbReference type="EMBL" id="SPPK01000001">
    <property type="protein sequence ID" value="TFU90509.1"/>
    <property type="molecule type" value="Genomic_DNA"/>
</dbReference>
<evidence type="ECO:0000256" key="1">
    <source>
        <dbReference type="SAM" id="Coils"/>
    </source>
</evidence>
<organism evidence="5 6">
    <name type="scientific">Dysgonomonas mossii</name>
    <dbReference type="NCBI Taxonomy" id="163665"/>
    <lineage>
        <taxon>Bacteria</taxon>
        <taxon>Pseudomonadati</taxon>
        <taxon>Bacteroidota</taxon>
        <taxon>Bacteroidia</taxon>
        <taxon>Bacteroidales</taxon>
        <taxon>Dysgonomonadaceae</taxon>
        <taxon>Dysgonomonas</taxon>
    </lineage>
</organism>
<reference evidence="5 6" key="1">
    <citation type="submission" date="2019-03" db="EMBL/GenBank/DDBJ databases">
        <title>Diversity of the mouse oral microbiome.</title>
        <authorList>
            <person name="Joseph S."/>
            <person name="Aduse-Opoku J."/>
            <person name="Curtis M."/>
            <person name="Wade W."/>
            <person name="Hashim A."/>
        </authorList>
    </citation>
    <scope>NUCLEOTIDE SEQUENCE [LARGE SCALE GENOMIC DNA]</scope>
    <source>
        <strain evidence="5 6">P11</strain>
    </source>
</reference>
<keyword evidence="3" id="KW-1133">Transmembrane helix</keyword>
<evidence type="ECO:0000313" key="6">
    <source>
        <dbReference type="Proteomes" id="UP000298285"/>
    </source>
</evidence>
<protein>
    <recommendedName>
        <fullName evidence="4">Tape measure protein N-terminal domain-containing protein</fullName>
    </recommendedName>
</protein>
<gene>
    <name evidence="5" type="ORF">E4T88_00605</name>
</gene>
<feature type="transmembrane region" description="Helical" evidence="3">
    <location>
        <begin position="35"/>
        <end position="53"/>
    </location>
</feature>
<feature type="coiled-coil region" evidence="1">
    <location>
        <begin position="632"/>
        <end position="700"/>
    </location>
</feature>
<accession>A0A4Y9IRW6</accession>
<dbReference type="RefSeq" id="WP_135103565.1">
    <property type="nucleotide sequence ID" value="NZ_JADGKW010000001.1"/>
</dbReference>
<feature type="domain" description="Tape measure protein N-terminal" evidence="4">
    <location>
        <begin position="59"/>
        <end position="240"/>
    </location>
</feature>
<dbReference type="Pfam" id="PF20155">
    <property type="entry name" value="TMP_3"/>
    <property type="match status" value="1"/>
</dbReference>
<comment type="caution">
    <text evidence="5">The sequence shown here is derived from an EMBL/GenBank/DDBJ whole genome shotgun (WGS) entry which is preliminary data.</text>
</comment>
<dbReference type="OrthoDB" id="1414895at2"/>
<dbReference type="NCBIfam" id="TIGR02675">
    <property type="entry name" value="tape_meas_nterm"/>
    <property type="match status" value="1"/>
</dbReference>
<name>A0A4Y9IRW6_9BACT</name>
<feature type="compositionally biased region" description="Polar residues" evidence="2">
    <location>
        <begin position="613"/>
        <end position="626"/>
    </location>
</feature>
<dbReference type="Proteomes" id="UP000298285">
    <property type="component" value="Unassembled WGS sequence"/>
</dbReference>
<feature type="coiled-coil region" evidence="1">
    <location>
        <begin position="890"/>
        <end position="917"/>
    </location>
</feature>
<evidence type="ECO:0000259" key="4">
    <source>
        <dbReference type="Pfam" id="PF20155"/>
    </source>
</evidence>
<evidence type="ECO:0000256" key="2">
    <source>
        <dbReference type="SAM" id="MobiDB-lite"/>
    </source>
</evidence>